<evidence type="ECO:0000256" key="7">
    <source>
        <dbReference type="ARBA" id="ARBA00022729"/>
    </source>
</evidence>
<keyword evidence="3" id="KW-0813">Transport</keyword>
<evidence type="ECO:0000256" key="9">
    <source>
        <dbReference type="ARBA" id="ARBA00023065"/>
    </source>
</evidence>
<evidence type="ECO:0000256" key="10">
    <source>
        <dbReference type="ARBA" id="ARBA00023114"/>
    </source>
</evidence>
<dbReference type="InterPro" id="IPR003715">
    <property type="entry name" value="Poly_export_N"/>
</dbReference>
<evidence type="ECO:0000259" key="15">
    <source>
        <dbReference type="Pfam" id="PF02563"/>
    </source>
</evidence>
<dbReference type="PANTHER" id="PTHR33619">
    <property type="entry name" value="POLYSACCHARIDE EXPORT PROTEIN GFCE-RELATED"/>
    <property type="match status" value="1"/>
</dbReference>
<protein>
    <submittedName>
        <fullName evidence="17">Polysaccharide export protein</fullName>
    </submittedName>
</protein>
<sequence length="220" mass="23269">MLTTLLPSCADKRGGPIPYDVALGKPDAPSLTPLGADYRIAPLDKLAIKVFKQPDLSSDYDVDLLGNISMPLVGELKVIDKTPVEVKDEVTSLLGAKYLVHPEVSVGVKESTRNSVTVDGAVNKSGVIPAFGSVTLIQVIAAAGGLKEDANARRVAVFRQIGGKRQAAAFDLTDIRRGQSPDPQIYPGDIVIVDGSSVKNTQKQILTSLPLLNVFSPLGL</sequence>
<keyword evidence="13" id="KW-0998">Cell outer membrane</keyword>
<keyword evidence="12" id="KW-0564">Palmitate</keyword>
<dbReference type="InterPro" id="IPR054765">
    <property type="entry name" value="SLBB_dom"/>
</dbReference>
<reference evidence="17 18" key="1">
    <citation type="submission" date="2018-12" db="EMBL/GenBank/DDBJ databases">
        <title>Sphingomonas sp. HMF7854 Genome sequencing and assembly.</title>
        <authorList>
            <person name="Cha I."/>
            <person name="Kang H."/>
            <person name="Kim H."/>
            <person name="Kang J."/>
            <person name="Joh K."/>
        </authorList>
    </citation>
    <scope>NUCLEOTIDE SEQUENCE [LARGE SCALE GENOMIC DNA]</scope>
    <source>
        <strain evidence="17 18">HMF7854</strain>
    </source>
</reference>
<dbReference type="Proteomes" id="UP000274661">
    <property type="component" value="Unassembled WGS sequence"/>
</dbReference>
<evidence type="ECO:0000256" key="8">
    <source>
        <dbReference type="ARBA" id="ARBA00023047"/>
    </source>
</evidence>
<evidence type="ECO:0000256" key="3">
    <source>
        <dbReference type="ARBA" id="ARBA00022448"/>
    </source>
</evidence>
<evidence type="ECO:0000256" key="11">
    <source>
        <dbReference type="ARBA" id="ARBA00023136"/>
    </source>
</evidence>
<keyword evidence="14" id="KW-0449">Lipoprotein</keyword>
<dbReference type="GO" id="GO:0015288">
    <property type="term" value="F:porin activity"/>
    <property type="evidence" value="ECO:0007669"/>
    <property type="project" value="UniProtKB-KW"/>
</dbReference>
<comment type="similarity">
    <text evidence="2">Belongs to the BexD/CtrA/VexA family.</text>
</comment>
<comment type="subcellular location">
    <subcellularLocation>
        <location evidence="1">Cell outer membrane</location>
        <topology evidence="1">Multi-pass membrane protein</topology>
    </subcellularLocation>
</comment>
<evidence type="ECO:0000256" key="6">
    <source>
        <dbReference type="ARBA" id="ARBA00022692"/>
    </source>
</evidence>
<keyword evidence="10" id="KW-0626">Porin</keyword>
<comment type="caution">
    <text evidence="17">The sequence shown here is derived from an EMBL/GenBank/DDBJ whole genome shotgun (WGS) entry which is preliminary data.</text>
</comment>
<dbReference type="AlphaFoldDB" id="A0A3R9WP50"/>
<accession>A0A3R9WP50</accession>
<evidence type="ECO:0000256" key="14">
    <source>
        <dbReference type="ARBA" id="ARBA00023288"/>
    </source>
</evidence>
<keyword evidence="18" id="KW-1185">Reference proteome</keyword>
<dbReference type="Pfam" id="PF22461">
    <property type="entry name" value="SLBB_2"/>
    <property type="match status" value="1"/>
</dbReference>
<dbReference type="EMBL" id="RWJF01000001">
    <property type="protein sequence ID" value="RST31003.1"/>
    <property type="molecule type" value="Genomic_DNA"/>
</dbReference>
<keyword evidence="6" id="KW-0812">Transmembrane</keyword>
<dbReference type="PANTHER" id="PTHR33619:SF3">
    <property type="entry name" value="POLYSACCHARIDE EXPORT PROTEIN GFCE-RELATED"/>
    <property type="match status" value="1"/>
</dbReference>
<keyword evidence="11" id="KW-0472">Membrane</keyword>
<dbReference type="InterPro" id="IPR049712">
    <property type="entry name" value="Poly_export"/>
</dbReference>
<keyword evidence="4" id="KW-1134">Transmembrane beta strand</keyword>
<keyword evidence="8" id="KW-0625">Polysaccharide transport</keyword>
<dbReference type="GO" id="GO:0006811">
    <property type="term" value="P:monoatomic ion transport"/>
    <property type="evidence" value="ECO:0007669"/>
    <property type="project" value="UniProtKB-KW"/>
</dbReference>
<name>A0A3R9WP50_9SPHN</name>
<evidence type="ECO:0000256" key="12">
    <source>
        <dbReference type="ARBA" id="ARBA00023139"/>
    </source>
</evidence>
<dbReference type="GO" id="GO:0046930">
    <property type="term" value="C:pore complex"/>
    <property type="evidence" value="ECO:0007669"/>
    <property type="project" value="UniProtKB-KW"/>
</dbReference>
<evidence type="ECO:0000313" key="17">
    <source>
        <dbReference type="EMBL" id="RST31003.1"/>
    </source>
</evidence>
<dbReference type="GO" id="GO:0015159">
    <property type="term" value="F:polysaccharide transmembrane transporter activity"/>
    <property type="evidence" value="ECO:0007669"/>
    <property type="project" value="InterPro"/>
</dbReference>
<dbReference type="Gene3D" id="3.10.560.10">
    <property type="entry name" value="Outer membrane lipoprotein wza domain like"/>
    <property type="match status" value="1"/>
</dbReference>
<dbReference type="Gene3D" id="3.30.1950.10">
    <property type="entry name" value="wza like domain"/>
    <property type="match status" value="1"/>
</dbReference>
<evidence type="ECO:0000256" key="5">
    <source>
        <dbReference type="ARBA" id="ARBA00022597"/>
    </source>
</evidence>
<evidence type="ECO:0000313" key="18">
    <source>
        <dbReference type="Proteomes" id="UP000274661"/>
    </source>
</evidence>
<gene>
    <name evidence="17" type="ORF">HMF7854_09265</name>
</gene>
<keyword evidence="5" id="KW-0762">Sugar transport</keyword>
<evidence type="ECO:0000256" key="13">
    <source>
        <dbReference type="ARBA" id="ARBA00023237"/>
    </source>
</evidence>
<proteinExistence type="inferred from homology"/>
<feature type="domain" description="Polysaccharide export protein N-terminal" evidence="15">
    <location>
        <begin position="35"/>
        <end position="108"/>
    </location>
</feature>
<organism evidence="17 18">
    <name type="scientific">Sphingomonas ginkgonis</name>
    <dbReference type="NCBI Taxonomy" id="2315330"/>
    <lineage>
        <taxon>Bacteria</taxon>
        <taxon>Pseudomonadati</taxon>
        <taxon>Pseudomonadota</taxon>
        <taxon>Alphaproteobacteria</taxon>
        <taxon>Sphingomonadales</taxon>
        <taxon>Sphingomonadaceae</taxon>
        <taxon>Sphingomonas</taxon>
    </lineage>
</organism>
<evidence type="ECO:0000256" key="2">
    <source>
        <dbReference type="ARBA" id="ARBA00009450"/>
    </source>
</evidence>
<feature type="domain" description="SLBB" evidence="16">
    <location>
        <begin position="115"/>
        <end position="193"/>
    </location>
</feature>
<evidence type="ECO:0000259" key="16">
    <source>
        <dbReference type="Pfam" id="PF22461"/>
    </source>
</evidence>
<keyword evidence="7" id="KW-0732">Signal</keyword>
<dbReference type="RefSeq" id="WP_126718836.1">
    <property type="nucleotide sequence ID" value="NZ_RWJF01000001.1"/>
</dbReference>
<dbReference type="Pfam" id="PF02563">
    <property type="entry name" value="Poly_export"/>
    <property type="match status" value="1"/>
</dbReference>
<keyword evidence="9" id="KW-0406">Ion transport</keyword>
<evidence type="ECO:0000256" key="4">
    <source>
        <dbReference type="ARBA" id="ARBA00022452"/>
    </source>
</evidence>
<evidence type="ECO:0000256" key="1">
    <source>
        <dbReference type="ARBA" id="ARBA00004571"/>
    </source>
</evidence>
<dbReference type="GO" id="GO:0009279">
    <property type="term" value="C:cell outer membrane"/>
    <property type="evidence" value="ECO:0007669"/>
    <property type="project" value="UniProtKB-SubCell"/>
</dbReference>